<dbReference type="Gene3D" id="2.60.40.10">
    <property type="entry name" value="Immunoglobulins"/>
    <property type="match status" value="1"/>
</dbReference>
<gene>
    <name evidence="4" type="ORF">FZC79_13470</name>
</gene>
<dbReference type="CDD" id="cd14745">
    <property type="entry name" value="GH66"/>
    <property type="match status" value="1"/>
</dbReference>
<comment type="similarity">
    <text evidence="1">Belongs to the glycosyl hydrolase 66 family.</text>
</comment>
<dbReference type="InterPro" id="IPR017853">
    <property type="entry name" value="GH"/>
</dbReference>
<feature type="signal peptide" evidence="3">
    <location>
        <begin position="1"/>
        <end position="21"/>
    </location>
</feature>
<name>A0A5D4KAT1_9BACI</name>
<dbReference type="SUPFAM" id="SSF51445">
    <property type="entry name" value="(Trans)glycosidases"/>
    <property type="match status" value="1"/>
</dbReference>
<evidence type="ECO:0000313" key="5">
    <source>
        <dbReference type="Proteomes" id="UP000323317"/>
    </source>
</evidence>
<dbReference type="EMBL" id="VTEH01000011">
    <property type="protein sequence ID" value="TYR74484.1"/>
    <property type="molecule type" value="Genomic_DNA"/>
</dbReference>
<proteinExistence type="inferred from homology"/>
<evidence type="ECO:0000256" key="3">
    <source>
        <dbReference type="SAM" id="SignalP"/>
    </source>
</evidence>
<dbReference type="Gene3D" id="3.20.20.80">
    <property type="entry name" value="Glycosidases"/>
    <property type="match status" value="1"/>
</dbReference>
<protein>
    <recommendedName>
        <fullName evidence="6">Dextranase</fullName>
    </recommendedName>
</protein>
<dbReference type="Proteomes" id="UP000323317">
    <property type="component" value="Unassembled WGS sequence"/>
</dbReference>
<dbReference type="Gene3D" id="2.60.40.1180">
    <property type="entry name" value="Golgi alpha-mannosidase II"/>
    <property type="match status" value="1"/>
</dbReference>
<dbReference type="Pfam" id="PF13199">
    <property type="entry name" value="Glyco_hydro_66"/>
    <property type="match status" value="1"/>
</dbReference>
<evidence type="ECO:0008006" key="6">
    <source>
        <dbReference type="Google" id="ProtNLM"/>
    </source>
</evidence>
<keyword evidence="2 3" id="KW-0732">Signal</keyword>
<dbReference type="PROSITE" id="PS51257">
    <property type="entry name" value="PROKAR_LIPOPROTEIN"/>
    <property type="match status" value="1"/>
</dbReference>
<dbReference type="InterPro" id="IPR025092">
    <property type="entry name" value="Glyco_hydro_66"/>
</dbReference>
<dbReference type="RefSeq" id="WP_148947313.1">
    <property type="nucleotide sequence ID" value="NZ_VTEH01000011.1"/>
</dbReference>
<organism evidence="4 5">
    <name type="scientific">Rossellomorea vietnamensis</name>
    <dbReference type="NCBI Taxonomy" id="218284"/>
    <lineage>
        <taxon>Bacteria</taxon>
        <taxon>Bacillati</taxon>
        <taxon>Bacillota</taxon>
        <taxon>Bacilli</taxon>
        <taxon>Bacillales</taxon>
        <taxon>Bacillaceae</taxon>
        <taxon>Rossellomorea</taxon>
    </lineage>
</organism>
<dbReference type="InterPro" id="IPR013780">
    <property type="entry name" value="Glyco_hydro_b"/>
</dbReference>
<evidence type="ECO:0000256" key="1">
    <source>
        <dbReference type="ARBA" id="ARBA00010837"/>
    </source>
</evidence>
<accession>A0A5D4KAT1</accession>
<feature type="chain" id="PRO_5039300228" description="Dextranase" evidence="3">
    <location>
        <begin position="22"/>
        <end position="593"/>
    </location>
</feature>
<evidence type="ECO:0000313" key="4">
    <source>
        <dbReference type="EMBL" id="TYR74484.1"/>
    </source>
</evidence>
<sequence>MKNQKKLALVLSVGLGLNVLAGCTTNEPVFQSATIESGEWVSSLNTDKAAYAPGDKVKFTLTLQEKVKEGSLLIQYKHLDDQVEEQEVTLSDSQEVTWEWTPEKEDFKGYMAEVYVKDGKDVVDHQNIAVDVSSDWSKFPRYGYLADFFAMEEGEQEAIIDKLNRFHLNGIQFYDWQFKHEKPLKMENGEVAQTWPDIANREVSKKTIEKYIELAHEKNMKAMNYNLLFGSYENFEEEGVKKEWGIFRDPDMDDQDKHPLPENWASDIYLMDPSNEEWQTHLINAEKEVFDHLNFDGWHVDQLGDRGVLWNGQGKTIDLAQTYVPFLERAKAELDVDFVMNAVSQYAQGYIASQAPVNFLYSELWDGHTTYDSLKKVIDQNSKYSKGELNTVLAAYMNYDLSNSKGEFNAPGVLLTNSVIFASGGAHLELGENMLSKEYFPHKNLEITDELNDQLTSYYDFTVAYENLLRDGAEEVEKEVSIEGQEVTASPELGALWSFVKKKDKQEIIQLINFTDAASMEWRDNDGSQPEPSVKEELKVTIKTDGDVDKVWTASPDLYEGSAMELEFKQKGDSLEFTLPSIKYWDMVVVEYK</sequence>
<dbReference type="AlphaFoldDB" id="A0A5D4KAT1"/>
<dbReference type="InterPro" id="IPR013783">
    <property type="entry name" value="Ig-like_fold"/>
</dbReference>
<evidence type="ECO:0000256" key="2">
    <source>
        <dbReference type="ARBA" id="ARBA00022729"/>
    </source>
</evidence>
<reference evidence="4 5" key="1">
    <citation type="submission" date="2019-08" db="EMBL/GenBank/DDBJ databases">
        <title>Bacillus genomes from the desert of Cuatro Cienegas, Coahuila.</title>
        <authorList>
            <person name="Olmedo-Alvarez G."/>
        </authorList>
    </citation>
    <scope>NUCLEOTIDE SEQUENCE [LARGE SCALE GENOMIC DNA]</scope>
    <source>
        <strain evidence="4 5">CH40_1T</strain>
    </source>
</reference>
<comment type="caution">
    <text evidence="4">The sequence shown here is derived from an EMBL/GenBank/DDBJ whole genome shotgun (WGS) entry which is preliminary data.</text>
</comment>